<dbReference type="InterPro" id="IPR051317">
    <property type="entry name" value="Gfo/Idh/MocA_oxidoreduct"/>
</dbReference>
<dbReference type="EMBL" id="AQGQ01000019">
    <property type="protein sequence ID" value="EOD56154.1"/>
    <property type="molecule type" value="Genomic_DNA"/>
</dbReference>
<sequence>MRIGFVGLGAVVETAYLPALTRLAIADLEIWGHDLDPDRQLAGIHGLASLDALLAKPLDLLFITTPSLLHLQTLQAALASAIPLLVVEKPLVAHLAQLGQVEALLADPAYAGRVLALDHWMARRGIQQLLLGQLDAHWQAEDPAQADLPDFTGARLVLLEGYLQEVSGRDDQGHPIALNFATGEADRRELRHPDGVILDIGTHVLTQARELVAALGMEETLQLRVRGMTDRLGVAIARGDLHSAEGRSELFGSLGAIPIHIWLDKYAGPAGGQKGIRVSLADGRQISLDRRGNEELLIVTQGAQCQSWRLNGPLYEHCLASLLTGEGIGKAERIALTRRRLAEVRGLLELQQQVRGPH</sequence>
<dbReference type="SUPFAM" id="SSF51735">
    <property type="entry name" value="NAD(P)-binding Rossmann-fold domains"/>
    <property type="match status" value="1"/>
</dbReference>
<evidence type="ECO:0000259" key="1">
    <source>
        <dbReference type="Pfam" id="PF01408"/>
    </source>
</evidence>
<comment type="caution">
    <text evidence="2">The sequence shown here is derived from an EMBL/GenBank/DDBJ whole genome shotgun (WGS) entry which is preliminary data.</text>
</comment>
<keyword evidence="3" id="KW-1185">Reference proteome</keyword>
<evidence type="ECO:0000313" key="2">
    <source>
        <dbReference type="EMBL" id="EOD56154.1"/>
    </source>
</evidence>
<dbReference type="Proteomes" id="UP000013526">
    <property type="component" value="Unassembled WGS sequence"/>
</dbReference>
<organism evidence="2 3">
    <name type="scientific">Aeromonas molluscorum 848</name>
    <dbReference type="NCBI Taxonomy" id="1268236"/>
    <lineage>
        <taxon>Bacteria</taxon>
        <taxon>Pseudomonadati</taxon>
        <taxon>Pseudomonadota</taxon>
        <taxon>Gammaproteobacteria</taxon>
        <taxon>Aeromonadales</taxon>
        <taxon>Aeromonadaceae</taxon>
        <taxon>Aeromonas</taxon>
    </lineage>
</organism>
<proteinExistence type="predicted"/>
<reference evidence="2 3" key="1">
    <citation type="journal article" date="2013" name="Genome Announc.">
        <title>Draft Genome Sequence of Aeromonas molluscorum Strain 848TT, Isolated from Bivalve Molluscs.</title>
        <authorList>
            <person name="Spataro N."/>
            <person name="Farfan M."/>
            <person name="Albarral V."/>
            <person name="Sanglas A."/>
            <person name="Loren J.G."/>
            <person name="Fuste M.C."/>
            <person name="Bosch E."/>
        </authorList>
    </citation>
    <scope>NUCLEOTIDE SEQUENCE [LARGE SCALE GENOMIC DNA]</scope>
    <source>
        <strain evidence="2 3">848</strain>
    </source>
</reference>
<accession>R1HCN1</accession>
<dbReference type="Gene3D" id="3.40.50.720">
    <property type="entry name" value="NAD(P)-binding Rossmann-like Domain"/>
    <property type="match status" value="1"/>
</dbReference>
<feature type="domain" description="Gfo/Idh/MocA-like oxidoreductase N-terminal" evidence="1">
    <location>
        <begin position="2"/>
        <end position="105"/>
    </location>
</feature>
<evidence type="ECO:0000313" key="3">
    <source>
        <dbReference type="Proteomes" id="UP000013526"/>
    </source>
</evidence>
<dbReference type="AlphaFoldDB" id="R1HCN1"/>
<protein>
    <submittedName>
        <fullName evidence="2">Oxidoreductase, NAD-binding protein</fullName>
    </submittedName>
</protein>
<name>R1HCN1_9GAMM</name>
<dbReference type="PANTHER" id="PTHR43708">
    <property type="entry name" value="CONSERVED EXPRESSED OXIDOREDUCTASE (EUROFUNG)"/>
    <property type="match status" value="1"/>
</dbReference>
<dbReference type="OrthoDB" id="5855831at2"/>
<dbReference type="InterPro" id="IPR000683">
    <property type="entry name" value="Gfo/Idh/MocA-like_OxRdtase_N"/>
</dbReference>
<dbReference type="Pfam" id="PF01408">
    <property type="entry name" value="GFO_IDH_MocA"/>
    <property type="match status" value="1"/>
</dbReference>
<dbReference type="InterPro" id="IPR036291">
    <property type="entry name" value="NAD(P)-bd_dom_sf"/>
</dbReference>
<dbReference type="GO" id="GO:0000166">
    <property type="term" value="F:nucleotide binding"/>
    <property type="evidence" value="ECO:0007669"/>
    <property type="project" value="InterPro"/>
</dbReference>
<dbReference type="PANTHER" id="PTHR43708:SF4">
    <property type="entry name" value="OXIDOREDUCTASE YCEM-RELATED"/>
    <property type="match status" value="1"/>
</dbReference>
<gene>
    <name evidence="2" type="ORF">G113_05233</name>
</gene>
<dbReference type="PATRIC" id="fig|1268236.3.peg.1043"/>
<dbReference type="RefSeq" id="WP_005894673.1">
    <property type="nucleotide sequence ID" value="NZ_AQGQ01000019.1"/>
</dbReference>